<organism evidence="5 6">
    <name type="scientific">Lachancea lanzarotensis</name>
    <dbReference type="NCBI Taxonomy" id="1245769"/>
    <lineage>
        <taxon>Eukaryota</taxon>
        <taxon>Fungi</taxon>
        <taxon>Dikarya</taxon>
        <taxon>Ascomycota</taxon>
        <taxon>Saccharomycotina</taxon>
        <taxon>Saccharomycetes</taxon>
        <taxon>Saccharomycetales</taxon>
        <taxon>Saccharomycetaceae</taxon>
        <taxon>Lachancea</taxon>
    </lineage>
</organism>
<evidence type="ECO:0000313" key="5">
    <source>
        <dbReference type="EMBL" id="CEP62703.1"/>
    </source>
</evidence>
<feature type="compositionally biased region" description="Low complexity" evidence="3">
    <location>
        <begin position="794"/>
        <end position="808"/>
    </location>
</feature>
<accession>A0A0C7N813</accession>
<dbReference type="GeneID" id="34686176"/>
<keyword evidence="6" id="KW-1185">Reference proteome</keyword>
<evidence type="ECO:0000259" key="4">
    <source>
        <dbReference type="PROSITE" id="PS50002"/>
    </source>
</evidence>
<feature type="compositionally biased region" description="Polar residues" evidence="3">
    <location>
        <begin position="361"/>
        <end position="370"/>
    </location>
</feature>
<dbReference type="SMART" id="SM00326">
    <property type="entry name" value="SH3"/>
    <property type="match status" value="1"/>
</dbReference>
<feature type="compositionally biased region" description="Basic and acidic residues" evidence="3">
    <location>
        <begin position="772"/>
        <end position="784"/>
    </location>
</feature>
<dbReference type="OrthoDB" id="207120at2759"/>
<dbReference type="PROSITE" id="PS50002">
    <property type="entry name" value="SH3"/>
    <property type="match status" value="1"/>
</dbReference>
<feature type="compositionally biased region" description="Polar residues" evidence="3">
    <location>
        <begin position="825"/>
        <end position="846"/>
    </location>
</feature>
<feature type="domain" description="SH3" evidence="4">
    <location>
        <begin position="5"/>
        <end position="69"/>
    </location>
</feature>
<evidence type="ECO:0000256" key="2">
    <source>
        <dbReference type="PROSITE-ProRule" id="PRU00192"/>
    </source>
</evidence>
<dbReference type="Proteomes" id="UP000054304">
    <property type="component" value="Unassembled WGS sequence"/>
</dbReference>
<dbReference type="Gene3D" id="2.30.30.40">
    <property type="entry name" value="SH3 Domains"/>
    <property type="match status" value="1"/>
</dbReference>
<reference evidence="5 6" key="1">
    <citation type="submission" date="2014-12" db="EMBL/GenBank/DDBJ databases">
        <authorList>
            <person name="Neuveglise Cecile"/>
        </authorList>
    </citation>
    <scope>NUCLEOTIDE SEQUENCE [LARGE SCALE GENOMIC DNA]</scope>
    <source>
        <strain evidence="5 6">CBS 12615</strain>
    </source>
</reference>
<feature type="region of interest" description="Disordered" evidence="3">
    <location>
        <begin position="74"/>
        <end position="193"/>
    </location>
</feature>
<feature type="compositionally biased region" description="Low complexity" evidence="3">
    <location>
        <begin position="171"/>
        <end position="184"/>
    </location>
</feature>
<feature type="compositionally biased region" description="Pro residues" evidence="3">
    <location>
        <begin position="632"/>
        <end position="674"/>
    </location>
</feature>
<dbReference type="InterPro" id="IPR036028">
    <property type="entry name" value="SH3-like_dom_sf"/>
</dbReference>
<feature type="compositionally biased region" description="Basic and acidic residues" evidence="3">
    <location>
        <begin position="573"/>
        <end position="583"/>
    </location>
</feature>
<dbReference type="STRING" id="1245769.A0A0C7N813"/>
<feature type="compositionally biased region" description="Basic and acidic residues" evidence="3">
    <location>
        <begin position="494"/>
        <end position="506"/>
    </location>
</feature>
<dbReference type="SUPFAM" id="SSF50044">
    <property type="entry name" value="SH3-domain"/>
    <property type="match status" value="1"/>
</dbReference>
<gene>
    <name evidence="5" type="ORF">LALA0_S06e01772g</name>
</gene>
<feature type="compositionally biased region" description="Polar residues" evidence="3">
    <location>
        <begin position="403"/>
        <end position="413"/>
    </location>
</feature>
<dbReference type="InterPro" id="IPR001452">
    <property type="entry name" value="SH3_domain"/>
</dbReference>
<name>A0A0C7N813_9SACH</name>
<keyword evidence="1 2" id="KW-0728">SH3 domain</keyword>
<evidence type="ECO:0000256" key="1">
    <source>
        <dbReference type="ARBA" id="ARBA00022443"/>
    </source>
</evidence>
<dbReference type="InterPro" id="IPR057402">
    <property type="entry name" value="AIM3_BBC1_C"/>
</dbReference>
<protein>
    <submittedName>
        <fullName evidence="5">LALA0S06e01772g1_1</fullName>
    </submittedName>
</protein>
<feature type="compositionally biased region" description="Polar residues" evidence="3">
    <location>
        <begin position="584"/>
        <end position="597"/>
    </location>
</feature>
<dbReference type="Pfam" id="PF00018">
    <property type="entry name" value="SH3_1"/>
    <property type="match status" value="1"/>
</dbReference>
<dbReference type="InterPro" id="IPR035552">
    <property type="entry name" value="Mti1_SH3"/>
</dbReference>
<dbReference type="CDD" id="cd11887">
    <property type="entry name" value="SH3_Bbc1"/>
    <property type="match status" value="1"/>
</dbReference>
<feature type="compositionally biased region" description="Pro residues" evidence="3">
    <location>
        <begin position="753"/>
        <end position="762"/>
    </location>
</feature>
<feature type="compositionally biased region" description="Basic and acidic residues" evidence="3">
    <location>
        <begin position="327"/>
        <end position="338"/>
    </location>
</feature>
<dbReference type="EMBL" id="LN736365">
    <property type="protein sequence ID" value="CEP62703.1"/>
    <property type="molecule type" value="Genomic_DNA"/>
</dbReference>
<dbReference type="HOGENOM" id="CLU_003021_0_0_1"/>
<dbReference type="RefSeq" id="XP_022628926.1">
    <property type="nucleotide sequence ID" value="XM_022771754.1"/>
</dbReference>
<dbReference type="AlphaFoldDB" id="A0A0C7N813"/>
<feature type="compositionally biased region" description="Polar residues" evidence="3">
    <location>
        <begin position="524"/>
        <end position="556"/>
    </location>
</feature>
<feature type="region of interest" description="Disordered" evidence="3">
    <location>
        <begin position="209"/>
        <end position="846"/>
    </location>
</feature>
<feature type="compositionally biased region" description="Acidic residues" evidence="3">
    <location>
        <begin position="315"/>
        <end position="326"/>
    </location>
</feature>
<evidence type="ECO:0000256" key="3">
    <source>
        <dbReference type="SAM" id="MobiDB-lite"/>
    </source>
</evidence>
<feature type="compositionally biased region" description="Polar residues" evidence="3">
    <location>
        <begin position="679"/>
        <end position="695"/>
    </location>
</feature>
<feature type="compositionally biased region" description="Basic and acidic residues" evidence="3">
    <location>
        <begin position="212"/>
        <end position="231"/>
    </location>
</feature>
<dbReference type="Pfam" id="PF25459">
    <property type="entry name" value="AIM3_BBC1_C"/>
    <property type="match status" value="1"/>
</dbReference>
<proteinExistence type="predicted"/>
<evidence type="ECO:0000313" key="6">
    <source>
        <dbReference type="Proteomes" id="UP000054304"/>
    </source>
</evidence>
<sequence length="1102" mass="121051">MDDPKTPFEVEAQYPYTSEHEDDLNFEKGTKITVRSVEDEEWYFGDYQDPQGSFKEGLFPKAFVAVIESAKNVADASQANATSDLEKPTDSAATAEANDDKIPQSMTNLAKLESPEKPSVVAGVNIAQDEPVDASSPVAKEPAIPTTFKPDLSNLTEFQASEPVQEKHKLSSSSPVVKSSDVESGVVEQPKMSLKERIALLQEQQRINQEMEQERQQKVAEKQRKHEHHEAAIVQDSIEPTPESELPRDEDEGPQGSISRKITEPEISHAPIPIPGSNPEVENLDIKPTVPGLQSDEQNDDETSQNDNGDVSDHSEEDEGNAEDDEEARRAALRERMAKLSGAGRMGMPMSFNPFGMPAQAQPSRASTNVAKKIEHKETGGNLGADLPRAIPVFPSADPAALQQAQKTSPTENEPSDGKEPIESESFPQEDKSRQGGKVHKPSHEYSKLVKANTSNVPLDTPGMLADAEDEAGQVESNYFEKEPEQAPNFSDGLEAHSTKREHLSLQHEPTVAVDRPDSRNETISDSTGYESSADETTAALNKSKNVPTLSKQTIEQAALGVGSPEDLLPNDHLSDESVDHRQLSTNVEDQKPQSSDGAGGLTAHHEKLTGDSVNKTSIPPVPDTTRAPKSKAPPIPVSKPAPPPPPSVPPIPSIKPTSAMPPVPPLPTAPPIPSSIAGQKNMNLSVPQTLNQTLDEAGEESSETRPSSSHVKDVQAEDPILTSYHTAPKLPPPPPQPKLVTDNLQDISFGPKSPPPPPPPVSNHGLSAAIGHEDHAANRRVSGEKGPPPIPTTSPSSNSTHPSPGSPLAKDVSHAQAIRRKTSLSEPASQAPNYTPQDRQVKRTQTFEVNDERYRPTINFNHKDEWWLKKTIPAGLVSDNRLKYIWEVDETVLTKRRNQQWVTRDFWILFEDYTQLHATVVFEASNAHHTVKFWQEFLPSPSSDHKFDEYASKIGYKIFEMANQSINRTSQDFVFHLIEGMPETVLPPIASRTYGVPLLTYSPDGNFVEEELKSVRPGDILVVRKGKFQSHGKLLPKTTHELGMDAVPYAAVITEYDFSKNKFRVIEEQHGKTRQASYRLPDMKSGKLKVFRAVDRSYVGW</sequence>